<gene>
    <name evidence="2" type="ORF">UXM345_LOCUS35743</name>
    <name evidence="1" type="ORF">XDN619_LOCUS27825</name>
</gene>
<proteinExistence type="predicted"/>
<dbReference type="Proteomes" id="UP000663842">
    <property type="component" value="Unassembled WGS sequence"/>
</dbReference>
<protein>
    <submittedName>
        <fullName evidence="2">Uncharacterized protein</fullName>
    </submittedName>
</protein>
<evidence type="ECO:0000313" key="3">
    <source>
        <dbReference type="Proteomes" id="UP000663842"/>
    </source>
</evidence>
<dbReference type="EMBL" id="CAJNRG010013217">
    <property type="protein sequence ID" value="CAF2146388.1"/>
    <property type="molecule type" value="Genomic_DNA"/>
</dbReference>
<organism evidence="2 3">
    <name type="scientific">Rotaria magnacalcarata</name>
    <dbReference type="NCBI Taxonomy" id="392030"/>
    <lineage>
        <taxon>Eukaryota</taxon>
        <taxon>Metazoa</taxon>
        <taxon>Spiralia</taxon>
        <taxon>Gnathifera</taxon>
        <taxon>Rotifera</taxon>
        <taxon>Eurotatoria</taxon>
        <taxon>Bdelloidea</taxon>
        <taxon>Philodinida</taxon>
        <taxon>Philodinidae</taxon>
        <taxon>Rotaria</taxon>
    </lineage>
</organism>
<name>A0A820KQ42_9BILA</name>
<accession>A0A820KQ42</accession>
<sequence length="123" mass="15024">MLIRLNRFNIHQNQNNLLYYTLITSSHNNQHFSIIKYPRLIELVLYDAHEDYVEQFLLDTKSSLPFDIDLYVYFRPLKKVTHNFTRDATRINCSKVKFSYYKSMKRIPKHFKDYFLCTYRIKG</sequence>
<reference evidence="2" key="1">
    <citation type="submission" date="2021-02" db="EMBL/GenBank/DDBJ databases">
        <authorList>
            <person name="Nowell W R."/>
        </authorList>
    </citation>
    <scope>NUCLEOTIDE SEQUENCE</scope>
</reference>
<dbReference type="AlphaFoldDB" id="A0A820KQ42"/>
<comment type="caution">
    <text evidence="2">The sequence shown here is derived from an EMBL/GenBank/DDBJ whole genome shotgun (WGS) entry which is preliminary data.</text>
</comment>
<dbReference type="EMBL" id="CAJOBF010015158">
    <property type="protein sequence ID" value="CAF4345601.1"/>
    <property type="molecule type" value="Genomic_DNA"/>
</dbReference>
<dbReference type="Proteomes" id="UP000663887">
    <property type="component" value="Unassembled WGS sequence"/>
</dbReference>
<evidence type="ECO:0000313" key="1">
    <source>
        <dbReference type="EMBL" id="CAF2146388.1"/>
    </source>
</evidence>
<evidence type="ECO:0000313" key="2">
    <source>
        <dbReference type="EMBL" id="CAF4345601.1"/>
    </source>
</evidence>